<organism evidence="2 3">
    <name type="scientific">Actinomadura adrarensis</name>
    <dbReference type="NCBI Taxonomy" id="1819600"/>
    <lineage>
        <taxon>Bacteria</taxon>
        <taxon>Bacillati</taxon>
        <taxon>Actinomycetota</taxon>
        <taxon>Actinomycetes</taxon>
        <taxon>Streptosporangiales</taxon>
        <taxon>Thermomonosporaceae</taxon>
        <taxon>Actinomadura</taxon>
    </lineage>
</organism>
<proteinExistence type="predicted"/>
<feature type="transmembrane region" description="Helical" evidence="1">
    <location>
        <begin position="16"/>
        <end position="36"/>
    </location>
</feature>
<dbReference type="Proteomes" id="UP001597083">
    <property type="component" value="Unassembled WGS sequence"/>
</dbReference>
<accession>A0ABW3CE32</accession>
<name>A0ABW3CE32_9ACTN</name>
<evidence type="ECO:0000256" key="1">
    <source>
        <dbReference type="SAM" id="Phobius"/>
    </source>
</evidence>
<keyword evidence="1" id="KW-0472">Membrane</keyword>
<reference evidence="3" key="1">
    <citation type="journal article" date="2019" name="Int. J. Syst. Evol. Microbiol.">
        <title>The Global Catalogue of Microorganisms (GCM) 10K type strain sequencing project: providing services to taxonomists for standard genome sequencing and annotation.</title>
        <authorList>
            <consortium name="The Broad Institute Genomics Platform"/>
            <consortium name="The Broad Institute Genome Sequencing Center for Infectious Disease"/>
            <person name="Wu L."/>
            <person name="Ma J."/>
        </authorList>
    </citation>
    <scope>NUCLEOTIDE SEQUENCE [LARGE SCALE GENOMIC DNA]</scope>
    <source>
        <strain evidence="3">JCM 31696</strain>
    </source>
</reference>
<evidence type="ECO:0008006" key="4">
    <source>
        <dbReference type="Google" id="ProtNLM"/>
    </source>
</evidence>
<dbReference type="EMBL" id="JBHTIR010001601">
    <property type="protein sequence ID" value="MFD0852749.1"/>
    <property type="molecule type" value="Genomic_DNA"/>
</dbReference>
<feature type="transmembrane region" description="Helical" evidence="1">
    <location>
        <begin position="45"/>
        <end position="64"/>
    </location>
</feature>
<keyword evidence="1" id="KW-0812">Transmembrane</keyword>
<gene>
    <name evidence="2" type="ORF">ACFQ07_10965</name>
</gene>
<comment type="caution">
    <text evidence="2">The sequence shown here is derived from an EMBL/GenBank/DDBJ whole genome shotgun (WGS) entry which is preliminary data.</text>
</comment>
<keyword evidence="3" id="KW-1185">Reference proteome</keyword>
<evidence type="ECO:0000313" key="2">
    <source>
        <dbReference type="EMBL" id="MFD0852749.1"/>
    </source>
</evidence>
<protein>
    <recommendedName>
        <fullName evidence="4">MFS transporter</fullName>
    </recommendedName>
</protein>
<sequence>TARLGGNPRPISTGRFAAATVVQLVVAAGSGLYAALNQDSLREIAMMEALFVLVCLPLAVFLQLPKGDGR</sequence>
<keyword evidence="1" id="KW-1133">Transmembrane helix</keyword>
<feature type="non-terminal residue" evidence="2">
    <location>
        <position position="1"/>
    </location>
</feature>
<evidence type="ECO:0000313" key="3">
    <source>
        <dbReference type="Proteomes" id="UP001597083"/>
    </source>
</evidence>